<feature type="region of interest" description="Disordered" evidence="1">
    <location>
        <begin position="20"/>
        <end position="473"/>
    </location>
</feature>
<feature type="compositionally biased region" description="Basic and acidic residues" evidence="1">
    <location>
        <begin position="354"/>
        <end position="401"/>
    </location>
</feature>
<protein>
    <submittedName>
        <fullName evidence="2">Uncharacterized protein</fullName>
    </submittedName>
</protein>
<feature type="non-terminal residue" evidence="2">
    <location>
        <position position="473"/>
    </location>
</feature>
<feature type="compositionally biased region" description="Basic and acidic residues" evidence="1">
    <location>
        <begin position="275"/>
        <end position="296"/>
    </location>
</feature>
<organism evidence="2 3">
    <name type="scientific">Paractinoplanes hotanensis</name>
    <dbReference type="NCBI Taxonomy" id="2906497"/>
    <lineage>
        <taxon>Bacteria</taxon>
        <taxon>Bacillati</taxon>
        <taxon>Actinomycetota</taxon>
        <taxon>Actinomycetes</taxon>
        <taxon>Micromonosporales</taxon>
        <taxon>Micromonosporaceae</taxon>
        <taxon>Paractinoplanes</taxon>
    </lineage>
</organism>
<dbReference type="EMBL" id="JAMQOL010000010">
    <property type="protein sequence ID" value="MCM4077792.1"/>
    <property type="molecule type" value="Genomic_DNA"/>
</dbReference>
<keyword evidence="3" id="KW-1185">Reference proteome</keyword>
<name>A0ABT0XX70_9ACTN</name>
<feature type="compositionally biased region" description="Basic and acidic residues" evidence="1">
    <location>
        <begin position="126"/>
        <end position="149"/>
    </location>
</feature>
<evidence type="ECO:0000313" key="2">
    <source>
        <dbReference type="EMBL" id="MCM4077792.1"/>
    </source>
</evidence>
<reference evidence="2 3" key="1">
    <citation type="submission" date="2022-06" db="EMBL/GenBank/DDBJ databases">
        <title>Actinoplanes abujensis sp. nov., isolated from Nigerian arid soil.</title>
        <authorList>
            <person name="Ding P."/>
        </authorList>
    </citation>
    <scope>NUCLEOTIDE SEQUENCE [LARGE SCALE GENOMIC DNA]</scope>
    <source>
        <strain evidence="3">TRM88002</strain>
    </source>
</reference>
<feature type="compositionally biased region" description="Basic and acidic residues" evidence="1">
    <location>
        <begin position="315"/>
        <end position="346"/>
    </location>
</feature>
<evidence type="ECO:0000313" key="3">
    <source>
        <dbReference type="Proteomes" id="UP001523216"/>
    </source>
</evidence>
<evidence type="ECO:0000256" key="1">
    <source>
        <dbReference type="SAM" id="MobiDB-lite"/>
    </source>
</evidence>
<proteinExistence type="predicted"/>
<feature type="compositionally biased region" description="Low complexity" evidence="1">
    <location>
        <begin position="250"/>
        <end position="260"/>
    </location>
</feature>
<dbReference type="Proteomes" id="UP001523216">
    <property type="component" value="Unassembled WGS sequence"/>
</dbReference>
<accession>A0ABT0XX70</accession>
<gene>
    <name evidence="2" type="ORF">LXN57_09455</name>
</gene>
<feature type="compositionally biased region" description="Basic and acidic residues" evidence="1">
    <location>
        <begin position="43"/>
        <end position="56"/>
    </location>
</feature>
<comment type="caution">
    <text evidence="2">The sequence shown here is derived from an EMBL/GenBank/DDBJ whole genome shotgun (WGS) entry which is preliminary data.</text>
</comment>
<sequence length="473" mass="54969">MSFEDDEYWEDEYSEYSIMPQSAVVQERQYQRRDSPDPIIPTRRGEPGSRVDELAARRQRRAHGNAGGEPRAAFDAARPSWLDDPDFSPVDTSQPNLAGDDFSDVDFNRPELGADFDAPDTFADSVQRRHNDRYDRHDDIDEPYDHRDLVAYGHGPNPGVRTVSRSDDDEPAGRRRERQPRRATEERRPRRSPDERDSRGPRRSSDERDSRRSDSRRFAEERDQRRSFDDRDPRRPVEERRPRPDDERQAPAAPAASGRARVPDDPHNLYRRPTSRRDDGYDLDDRPRRPRSDDGLRSGGRAEMLWDEPAAPQRGYDDNADVRGRGRTERRRPDGYELDERRRDGRSPWPAEAEDGRNRPPSRDYNRRTIDGEVLDERAPRTIEGEIVEERRRPARDDRRAPTARQTWDDQQGWVEDDRWNDSRPAGGQGRTENERPNDGRPAGGQGWTENERPNDGRPAGGQGWTENERPND</sequence>
<feature type="compositionally biased region" description="Basic and acidic residues" evidence="1">
    <location>
        <begin position="180"/>
        <end position="249"/>
    </location>
</feature>